<organism evidence="8 9">
    <name type="scientific">Hemibagrus guttatus</name>
    <dbReference type="NCBI Taxonomy" id="175788"/>
    <lineage>
        <taxon>Eukaryota</taxon>
        <taxon>Metazoa</taxon>
        <taxon>Chordata</taxon>
        <taxon>Craniata</taxon>
        <taxon>Vertebrata</taxon>
        <taxon>Euteleostomi</taxon>
        <taxon>Actinopterygii</taxon>
        <taxon>Neopterygii</taxon>
        <taxon>Teleostei</taxon>
        <taxon>Ostariophysi</taxon>
        <taxon>Siluriformes</taxon>
        <taxon>Bagridae</taxon>
        <taxon>Hemibagrus</taxon>
    </lineage>
</organism>
<dbReference type="InterPro" id="IPR036179">
    <property type="entry name" value="Ig-like_dom_sf"/>
</dbReference>
<comment type="caution">
    <text evidence="8">The sequence shown here is derived from an EMBL/GenBank/DDBJ whole genome shotgun (WGS) entry which is preliminary data.</text>
</comment>
<evidence type="ECO:0000256" key="4">
    <source>
        <dbReference type="ARBA" id="ARBA00023319"/>
    </source>
</evidence>
<gene>
    <name evidence="8" type="ORF">QTP70_001840</name>
</gene>
<evidence type="ECO:0000256" key="5">
    <source>
        <dbReference type="ARBA" id="ARBA00043266"/>
    </source>
</evidence>
<evidence type="ECO:0000256" key="6">
    <source>
        <dbReference type="SAM" id="MobiDB-lite"/>
    </source>
</evidence>
<keyword evidence="3" id="KW-0675">Receptor</keyword>
<dbReference type="Proteomes" id="UP001274896">
    <property type="component" value="Unassembled WGS sequence"/>
</dbReference>
<proteinExistence type="predicted"/>
<dbReference type="InterPro" id="IPR051287">
    <property type="entry name" value="TCR_variable_region"/>
</dbReference>
<feature type="compositionally biased region" description="Polar residues" evidence="6">
    <location>
        <begin position="131"/>
        <end position="141"/>
    </location>
</feature>
<dbReference type="SMART" id="SM00406">
    <property type="entry name" value="IGv"/>
    <property type="match status" value="1"/>
</dbReference>
<keyword evidence="2" id="KW-1064">Adaptive immunity</keyword>
<evidence type="ECO:0000259" key="7">
    <source>
        <dbReference type="PROSITE" id="PS50835"/>
    </source>
</evidence>
<dbReference type="InterPro" id="IPR003599">
    <property type="entry name" value="Ig_sub"/>
</dbReference>
<dbReference type="SUPFAM" id="SSF48726">
    <property type="entry name" value="Immunoglobulin"/>
    <property type="match status" value="1"/>
</dbReference>
<feature type="domain" description="Ig-like" evidence="7">
    <location>
        <begin position="137"/>
        <end position="244"/>
    </location>
</feature>
<evidence type="ECO:0000256" key="3">
    <source>
        <dbReference type="ARBA" id="ARBA00023170"/>
    </source>
</evidence>
<evidence type="ECO:0000313" key="8">
    <source>
        <dbReference type="EMBL" id="KAK3506221.1"/>
    </source>
</evidence>
<dbReference type="PROSITE" id="PS50835">
    <property type="entry name" value="IG_LIKE"/>
    <property type="match status" value="1"/>
</dbReference>
<dbReference type="Pfam" id="PF07686">
    <property type="entry name" value="V-set"/>
    <property type="match status" value="1"/>
</dbReference>
<name>A0AAE0UHG8_9TELE</name>
<dbReference type="AlphaFoldDB" id="A0AAE0UHG8"/>
<keyword evidence="5" id="KW-0391">Immunity</keyword>
<dbReference type="PANTHER" id="PTHR19367">
    <property type="entry name" value="T-CELL RECEPTOR ALPHA CHAIN V REGION"/>
    <property type="match status" value="1"/>
</dbReference>
<protein>
    <recommendedName>
        <fullName evidence="7">Ig-like domain-containing protein</fullName>
    </recommendedName>
</protein>
<keyword evidence="4" id="KW-0393">Immunoglobulin domain</keyword>
<dbReference type="GO" id="GO:0002250">
    <property type="term" value="P:adaptive immune response"/>
    <property type="evidence" value="ECO:0007669"/>
    <property type="project" value="UniProtKB-KW"/>
</dbReference>
<dbReference type="InterPro" id="IPR013106">
    <property type="entry name" value="Ig_V-set"/>
</dbReference>
<dbReference type="EMBL" id="JAUCMX010000091">
    <property type="protein sequence ID" value="KAK3506221.1"/>
    <property type="molecule type" value="Genomic_DNA"/>
</dbReference>
<evidence type="ECO:0000256" key="2">
    <source>
        <dbReference type="ARBA" id="ARBA00023130"/>
    </source>
</evidence>
<dbReference type="GO" id="GO:0042101">
    <property type="term" value="C:T cell receptor complex"/>
    <property type="evidence" value="ECO:0007669"/>
    <property type="project" value="UniProtKB-KW"/>
</dbReference>
<evidence type="ECO:0000256" key="1">
    <source>
        <dbReference type="ARBA" id="ARBA00022729"/>
    </source>
</evidence>
<dbReference type="Gene3D" id="2.60.40.10">
    <property type="entry name" value="Immunoglobulins"/>
    <property type="match status" value="1"/>
</dbReference>
<keyword evidence="9" id="KW-1185">Reference proteome</keyword>
<dbReference type="SMART" id="SM00409">
    <property type="entry name" value="IG"/>
    <property type="match status" value="1"/>
</dbReference>
<evidence type="ECO:0000313" key="9">
    <source>
        <dbReference type="Proteomes" id="UP001274896"/>
    </source>
</evidence>
<dbReference type="InterPro" id="IPR007110">
    <property type="entry name" value="Ig-like_dom"/>
</dbReference>
<reference evidence="8" key="1">
    <citation type="submission" date="2023-06" db="EMBL/GenBank/DDBJ databases">
        <title>Male Hemibagrus guttatus genome.</title>
        <authorList>
            <person name="Bian C."/>
        </authorList>
    </citation>
    <scope>NUCLEOTIDE SEQUENCE</scope>
    <source>
        <strain evidence="8">Male_cb2023</strain>
        <tissue evidence="8">Muscle</tissue>
    </source>
</reference>
<sequence>MSAINLKAFKTDSITCVTKSSTYMHQRRKGARSNAGDSRADSIEPLFTHKVVDEGDDVTLSCKYEASAATTNYLHCPYEQEGRIVAEYTKHPSEQSKPNKDNLARCSRGDSMADSIEPLFTQKAVDEGESTQDSITPTSSAVYGKEEQAVTLSCDYEYTDSMNNLQWDRQYSNAAPEFLILLMESGANQTGNTPRPHLSAKVHKGLKRVDLEISPASVSDSALYYCALQPTVTGKPTSLYKNLQRPQT</sequence>
<keyword evidence="1" id="KW-0732">Signal</keyword>
<dbReference type="PANTHER" id="PTHR19367:SF18">
    <property type="entry name" value="T CELL RECEPTOR ALPHA VARIABLE 16"/>
    <property type="match status" value="1"/>
</dbReference>
<keyword evidence="5" id="KW-1279">T cell receptor</keyword>
<dbReference type="InterPro" id="IPR013783">
    <property type="entry name" value="Ig-like_fold"/>
</dbReference>
<feature type="region of interest" description="Disordered" evidence="6">
    <location>
        <begin position="122"/>
        <end position="142"/>
    </location>
</feature>
<accession>A0AAE0UHG8</accession>